<keyword evidence="1" id="KW-0472">Membrane</keyword>
<reference evidence="2" key="1">
    <citation type="submission" date="2022-10" db="EMBL/GenBank/DDBJ databases">
        <title>The WGS of Solirubrobacter phytolaccae KCTC 29190.</title>
        <authorList>
            <person name="Jiang Z."/>
        </authorList>
    </citation>
    <scope>NUCLEOTIDE SEQUENCE</scope>
    <source>
        <strain evidence="2">KCTC 29190</strain>
    </source>
</reference>
<feature type="transmembrane region" description="Helical" evidence="1">
    <location>
        <begin position="65"/>
        <end position="90"/>
    </location>
</feature>
<name>A0A9X3S8X0_9ACTN</name>
<dbReference type="AlphaFoldDB" id="A0A9X3S8X0"/>
<gene>
    <name evidence="2" type="ORF">OJ997_17190</name>
</gene>
<feature type="transmembrane region" description="Helical" evidence="1">
    <location>
        <begin position="141"/>
        <end position="159"/>
    </location>
</feature>
<keyword evidence="1" id="KW-0812">Transmembrane</keyword>
<dbReference type="InterPro" id="IPR012666">
    <property type="entry name" value="CbtA_put"/>
</dbReference>
<feature type="transmembrane region" description="Helical" evidence="1">
    <location>
        <begin position="171"/>
        <end position="193"/>
    </location>
</feature>
<proteinExistence type="predicted"/>
<dbReference type="RefSeq" id="WP_270026403.1">
    <property type="nucleotide sequence ID" value="NZ_JAPDDP010000030.1"/>
</dbReference>
<evidence type="ECO:0000313" key="3">
    <source>
        <dbReference type="Proteomes" id="UP001147653"/>
    </source>
</evidence>
<feature type="transmembrane region" description="Helical" evidence="1">
    <location>
        <begin position="213"/>
        <end position="231"/>
    </location>
</feature>
<evidence type="ECO:0000256" key="1">
    <source>
        <dbReference type="SAM" id="Phobius"/>
    </source>
</evidence>
<sequence>MDSQKIVRGLLIRGMLAGLAAGVLMWAFGYLFGEPHIRDAIAFEESISPPSNEAPLVSRTMQESLGLLTGTVVYAIAAGGVFALVFAAVFGRVGHARPRVTAATLGLVAFVVIVFVPFLKYPSNPPAVSLDETIGFRTRTYFVMLLLSLVAAFAALRIGRDAVKRLGTWNGTLVAVAGYVVLAGIASVLMPAVKEMPEGFSPELLYSFRLSTLGTHAVLYATLGLGFGALAERWISQVRPAAAGTYRTSSLSAGAPHS</sequence>
<comment type="caution">
    <text evidence="2">The sequence shown here is derived from an EMBL/GenBank/DDBJ whole genome shotgun (WGS) entry which is preliminary data.</text>
</comment>
<protein>
    <submittedName>
        <fullName evidence="2">CbtA family protein</fullName>
    </submittedName>
</protein>
<dbReference type="Proteomes" id="UP001147653">
    <property type="component" value="Unassembled WGS sequence"/>
</dbReference>
<keyword evidence="1" id="KW-1133">Transmembrane helix</keyword>
<dbReference type="EMBL" id="JAPDDP010000030">
    <property type="protein sequence ID" value="MDA0182043.1"/>
    <property type="molecule type" value="Genomic_DNA"/>
</dbReference>
<dbReference type="Pfam" id="PF09490">
    <property type="entry name" value="CbtA"/>
    <property type="match status" value="1"/>
</dbReference>
<accession>A0A9X3S8X0</accession>
<organism evidence="2 3">
    <name type="scientific">Solirubrobacter phytolaccae</name>
    <dbReference type="NCBI Taxonomy" id="1404360"/>
    <lineage>
        <taxon>Bacteria</taxon>
        <taxon>Bacillati</taxon>
        <taxon>Actinomycetota</taxon>
        <taxon>Thermoleophilia</taxon>
        <taxon>Solirubrobacterales</taxon>
        <taxon>Solirubrobacteraceae</taxon>
        <taxon>Solirubrobacter</taxon>
    </lineage>
</organism>
<evidence type="ECO:0000313" key="2">
    <source>
        <dbReference type="EMBL" id="MDA0182043.1"/>
    </source>
</evidence>
<keyword evidence="3" id="KW-1185">Reference proteome</keyword>
<feature type="transmembrane region" description="Helical" evidence="1">
    <location>
        <begin position="102"/>
        <end position="121"/>
    </location>
</feature>
<feature type="transmembrane region" description="Helical" evidence="1">
    <location>
        <begin position="12"/>
        <end position="32"/>
    </location>
</feature>